<comment type="caution">
    <text evidence="2">The sequence shown here is derived from an EMBL/GenBank/DDBJ whole genome shotgun (WGS) entry which is preliminary data.</text>
</comment>
<gene>
    <name evidence="2" type="ORF">HNR68_003426</name>
</gene>
<proteinExistence type="predicted"/>
<reference evidence="2 3" key="1">
    <citation type="submission" date="2020-07" db="EMBL/GenBank/DDBJ databases">
        <title>Sequencing the genomes of 1000 actinobacteria strains.</title>
        <authorList>
            <person name="Klenk H.-P."/>
        </authorList>
    </citation>
    <scope>NUCLEOTIDE SEQUENCE [LARGE SCALE GENOMIC DNA]</scope>
    <source>
        <strain evidence="2 3">DSM 44065</strain>
    </source>
</reference>
<evidence type="ECO:0000313" key="2">
    <source>
        <dbReference type="EMBL" id="NYI84796.1"/>
    </source>
</evidence>
<dbReference type="AlphaFoldDB" id="A0A853ALZ6"/>
<keyword evidence="3" id="KW-1185">Reference proteome</keyword>
<dbReference type="EMBL" id="JACCFJ010000001">
    <property type="protein sequence ID" value="NYI84796.1"/>
    <property type="molecule type" value="Genomic_DNA"/>
</dbReference>
<feature type="compositionally biased region" description="Polar residues" evidence="1">
    <location>
        <begin position="1"/>
        <end position="12"/>
    </location>
</feature>
<dbReference type="RefSeq" id="WP_179722357.1">
    <property type="nucleotide sequence ID" value="NZ_BAABFH010000001.1"/>
</dbReference>
<protein>
    <recommendedName>
        <fullName evidence="4">Gamma-glutamylcyclotransferase</fullName>
    </recommendedName>
</protein>
<organism evidence="2 3">
    <name type="scientific">Saccharopolyspora hordei</name>
    <dbReference type="NCBI Taxonomy" id="1838"/>
    <lineage>
        <taxon>Bacteria</taxon>
        <taxon>Bacillati</taxon>
        <taxon>Actinomycetota</taxon>
        <taxon>Actinomycetes</taxon>
        <taxon>Pseudonocardiales</taxon>
        <taxon>Pseudonocardiaceae</taxon>
        <taxon>Saccharopolyspora</taxon>
    </lineage>
</organism>
<evidence type="ECO:0000313" key="3">
    <source>
        <dbReference type="Proteomes" id="UP000587002"/>
    </source>
</evidence>
<evidence type="ECO:0000256" key="1">
    <source>
        <dbReference type="SAM" id="MobiDB-lite"/>
    </source>
</evidence>
<dbReference type="Proteomes" id="UP000587002">
    <property type="component" value="Unassembled WGS sequence"/>
</dbReference>
<evidence type="ECO:0008006" key="4">
    <source>
        <dbReference type="Google" id="ProtNLM"/>
    </source>
</evidence>
<feature type="region of interest" description="Disordered" evidence="1">
    <location>
        <begin position="1"/>
        <end position="21"/>
    </location>
</feature>
<name>A0A853ALZ6_9PSEU</name>
<accession>A0A853ALZ6</accession>
<sequence>MSSPDLTTTVRSPFSDADFPADPYPGARPGVSFVHLDGVGRAVLPDPTAPSGWRVDGDCLDSWLADHGAAPLCDRQPVLAYGSNACPAKITWLREELGLTGPAVVISARCTGLAAVWSAGLRARDGQRPAVLAAAPGVVEDHAVWFATPEQRRVLDRCEGRGVRYRLVQLHGAERIQLADGSEPQRVLAYAAASPERAPLLVDGRPVRCADVDQHAAVRLTGTPGSDGLTCTEVTGEPGW</sequence>